<organism evidence="2 3">
    <name type="scientific">Lachnospira multipara</name>
    <dbReference type="NCBI Taxonomy" id="28051"/>
    <lineage>
        <taxon>Bacteria</taxon>
        <taxon>Bacillati</taxon>
        <taxon>Bacillota</taxon>
        <taxon>Clostridia</taxon>
        <taxon>Lachnospirales</taxon>
        <taxon>Lachnospiraceae</taxon>
        <taxon>Lachnospira</taxon>
    </lineage>
</organism>
<dbReference type="InterPro" id="IPR025962">
    <property type="entry name" value="SdpI/YhfL"/>
</dbReference>
<accession>A0A1H5WBB5</accession>
<dbReference type="AlphaFoldDB" id="A0A1H5WBB5"/>
<dbReference type="Pfam" id="PF13630">
    <property type="entry name" value="SdpI"/>
    <property type="match status" value="1"/>
</dbReference>
<keyword evidence="1" id="KW-1133">Transmembrane helix</keyword>
<keyword evidence="1" id="KW-0472">Membrane</keyword>
<gene>
    <name evidence="2" type="ORF">SAMN05216537_11488</name>
</gene>
<reference evidence="2 3" key="1">
    <citation type="submission" date="2016-10" db="EMBL/GenBank/DDBJ databases">
        <authorList>
            <person name="de Groot N.N."/>
        </authorList>
    </citation>
    <scope>NUCLEOTIDE SEQUENCE [LARGE SCALE GENOMIC DNA]</scope>
    <source>
        <strain evidence="2 3">D15d</strain>
    </source>
</reference>
<sequence>MKNKKLKRIRLILVLLIVIVNAFVTFALPKILGISLGDDLIRFIGGSVGLLIALVIFELADYIIKSDPKSKVKDLVLMTGITFLIIAYDAILGAYYEYGLIRLKMDRGYNASLNLISISLIVTAILFIGISVACARLKQNTVWGYRNSYTLKSENTWNKANKLASVLSFIVAAVLIVMSIVMANLYAYFVFLAMILIEILVCNAYSARVYKEEMQKTRINDL</sequence>
<protein>
    <submittedName>
        <fullName evidence="2">SdpI/YhfL protein family protein</fullName>
    </submittedName>
</protein>
<dbReference type="Proteomes" id="UP000236726">
    <property type="component" value="Unassembled WGS sequence"/>
</dbReference>
<keyword evidence="1" id="KW-0812">Transmembrane</keyword>
<evidence type="ECO:0000313" key="2">
    <source>
        <dbReference type="EMBL" id="SEF96764.1"/>
    </source>
</evidence>
<feature type="transmembrane region" description="Helical" evidence="1">
    <location>
        <begin position="116"/>
        <end position="137"/>
    </location>
</feature>
<keyword evidence="3" id="KW-1185">Reference proteome</keyword>
<dbReference type="RefSeq" id="WP_103953265.1">
    <property type="nucleotide sequence ID" value="NZ_FNUL01000014.1"/>
</dbReference>
<dbReference type="STRING" id="1410661.GCA_000702205_02007"/>
<evidence type="ECO:0000256" key="1">
    <source>
        <dbReference type="SAM" id="Phobius"/>
    </source>
</evidence>
<dbReference type="EMBL" id="FNUL01000014">
    <property type="protein sequence ID" value="SEF96764.1"/>
    <property type="molecule type" value="Genomic_DNA"/>
</dbReference>
<evidence type="ECO:0000313" key="3">
    <source>
        <dbReference type="Proteomes" id="UP000236726"/>
    </source>
</evidence>
<feature type="transmembrane region" description="Helical" evidence="1">
    <location>
        <begin position="12"/>
        <end position="34"/>
    </location>
</feature>
<feature type="transmembrane region" description="Helical" evidence="1">
    <location>
        <begin position="75"/>
        <end position="96"/>
    </location>
</feature>
<feature type="transmembrane region" description="Helical" evidence="1">
    <location>
        <begin position="187"/>
        <end position="206"/>
    </location>
</feature>
<feature type="transmembrane region" description="Helical" evidence="1">
    <location>
        <begin position="40"/>
        <end position="63"/>
    </location>
</feature>
<name>A0A1H5WBB5_9FIRM</name>
<proteinExistence type="predicted"/>
<feature type="transmembrane region" description="Helical" evidence="1">
    <location>
        <begin position="163"/>
        <end position="181"/>
    </location>
</feature>